<dbReference type="Proteomes" id="UP000295288">
    <property type="component" value="Segment"/>
</dbReference>
<organism evidence="1 2">
    <name type="scientific">Shigella phage Silverhawkium</name>
    <dbReference type="NCBI Taxonomy" id="2530185"/>
    <lineage>
        <taxon>Viruses</taxon>
        <taxon>Duplodnaviria</taxon>
        <taxon>Heunggongvirae</taxon>
        <taxon>Uroviricota</taxon>
        <taxon>Caudoviricetes</taxon>
        <taxon>Andersonviridae</taxon>
        <taxon>Ounavirinae</taxon>
        <taxon>Mooglevirus</taxon>
        <taxon>Mooglevirus silverhawkium</taxon>
    </lineage>
</organism>
<accession>A0A482JHC8</accession>
<name>A0A482JHC8_9CAUD</name>
<gene>
    <name evidence="1" type="ORF">Silverhawkium_gp84</name>
</gene>
<protein>
    <submittedName>
        <fullName evidence="1">Putative membrane protein</fullName>
    </submittedName>
</protein>
<reference evidence="1 2" key="1">
    <citation type="submission" date="2019-02" db="EMBL/GenBank/DDBJ databases">
        <title>A cornucopia of Shigella phages from the Cornhusker state.</title>
        <authorList>
            <person name="Doore S.M."/>
            <person name="Schrad J.R."/>
            <person name="Perrett H.R."/>
            <person name="Dover J.A."/>
            <person name="Schrad K.P."/>
            <person name="Dean W.F."/>
            <person name="Parent K.N."/>
        </authorList>
    </citation>
    <scope>NUCLEOTIDE SEQUENCE [LARGE SCALE GENOMIC DNA]</scope>
</reference>
<dbReference type="EMBL" id="MK562505">
    <property type="protein sequence ID" value="QBP33171.1"/>
    <property type="molecule type" value="Genomic_DNA"/>
</dbReference>
<proteinExistence type="predicted"/>
<evidence type="ECO:0000313" key="2">
    <source>
        <dbReference type="Proteomes" id="UP000295288"/>
    </source>
</evidence>
<evidence type="ECO:0000313" key="1">
    <source>
        <dbReference type="EMBL" id="QBP33171.1"/>
    </source>
</evidence>
<keyword evidence="2" id="KW-1185">Reference proteome</keyword>
<sequence>MVPLKKDGAETVKEKPQCMPETYCISLLIKYNSIKKPCLKILSGSERENTHSRAYNNFERDIIKLEYRKGLEPS</sequence>